<evidence type="ECO:0000313" key="2">
    <source>
        <dbReference type="EMBL" id="NYE08539.1"/>
    </source>
</evidence>
<comment type="caution">
    <text evidence="2">The sequence shown here is derived from an EMBL/GenBank/DDBJ whole genome shotgun (WGS) entry which is preliminary data.</text>
</comment>
<dbReference type="InterPro" id="IPR051922">
    <property type="entry name" value="Bact_Sporulation_Assoc"/>
</dbReference>
<dbReference type="InterPro" id="IPR007253">
    <property type="entry name" value="Cell_wall-bd_2"/>
</dbReference>
<dbReference type="EMBL" id="JACCBX010000014">
    <property type="protein sequence ID" value="NYE08539.1"/>
    <property type="molecule type" value="Genomic_DNA"/>
</dbReference>
<feature type="chain" id="PRO_5038636069" evidence="1">
    <location>
        <begin position="24"/>
        <end position="449"/>
    </location>
</feature>
<organism evidence="2 3">
    <name type="scientific">Neobacillus niacini</name>
    <dbReference type="NCBI Taxonomy" id="86668"/>
    <lineage>
        <taxon>Bacteria</taxon>
        <taxon>Bacillati</taxon>
        <taxon>Bacillota</taxon>
        <taxon>Bacilli</taxon>
        <taxon>Bacillales</taxon>
        <taxon>Bacillaceae</taxon>
        <taxon>Neobacillus</taxon>
    </lineage>
</organism>
<feature type="signal peptide" evidence="1">
    <location>
        <begin position="1"/>
        <end position="23"/>
    </location>
</feature>
<reference evidence="3" key="2">
    <citation type="submission" date="2020-08" db="EMBL/GenBank/DDBJ databases">
        <title>The Agave Microbiome: Exploring the role of microbial communities in plant adaptations to desert environments.</title>
        <authorList>
            <person name="Partida-Martinez L.P."/>
        </authorList>
    </citation>
    <scope>NUCLEOTIDE SEQUENCE [LARGE SCALE GENOMIC DNA]</scope>
    <source>
        <strain evidence="3">AT2.8</strain>
    </source>
</reference>
<proteinExistence type="predicted"/>
<dbReference type="Gene3D" id="2.60.120.380">
    <property type="match status" value="1"/>
</dbReference>
<dbReference type="Pfam" id="PF04122">
    <property type="entry name" value="CW_binding_2"/>
    <property type="match status" value="3"/>
</dbReference>
<evidence type="ECO:0000256" key="1">
    <source>
        <dbReference type="SAM" id="SignalP"/>
    </source>
</evidence>
<reference evidence="3" key="1">
    <citation type="submission" date="2020-07" db="EMBL/GenBank/DDBJ databases">
        <authorList>
            <person name="Partida-Martinez L."/>
            <person name="Huntemann M."/>
            <person name="Clum A."/>
            <person name="Wang J."/>
            <person name="Palaniappan K."/>
            <person name="Ritter S."/>
            <person name="Chen I.-M."/>
            <person name="Stamatis D."/>
            <person name="Reddy T."/>
            <person name="O'Malley R."/>
            <person name="Daum C."/>
            <person name="Shapiro N."/>
            <person name="Ivanova N."/>
            <person name="Kyrpides N."/>
            <person name="Woyke T."/>
        </authorList>
    </citation>
    <scope>NUCLEOTIDE SEQUENCE [LARGE SCALE GENOMIC DNA]</scope>
    <source>
        <strain evidence="3">AT2.8</strain>
    </source>
</reference>
<name>A0A852TJT3_9BACI</name>
<dbReference type="PANTHER" id="PTHR30032">
    <property type="entry name" value="N-ACETYLMURAMOYL-L-ALANINE AMIDASE-RELATED"/>
    <property type="match status" value="1"/>
</dbReference>
<sequence length="449" mass="48205">MGKCIGMLLSFVLLFGISLPAVFAEGPGGQEENSGFGEQEPNDAMATANVILKEGNVSGSLNNTDTDSFKVSIPNKGLFSLYGTTFSYEVGAEINMYDDQGEKLESACESFTEYGSFYCEQTLDPGTYYIKLNSVNDTQNYGIDYEFITFVTEPGVQRISGETRYDTATNIANDGWSGGASEIVLATGQNFPDALAAGPLAYSLSAPILLTTKDVLPKSVIQFIQDKGVNKVTIIGGNEAVSLQVESYLRNSLKLEIYRISGNDRFETAAKIADELPESYEARAIVVNGRNYPDALSASSYAAQNGFPILLTESDRLPAVTAEMLSGVEMTTVVGGTQVISDTVFNQLPDPERISGKDRYETSAKMAELVPSPSSFVATGTNFADALSGSVLAAMYGEPIILTRPTGLSEEAKAFFNYYGVMNYTILGGTSAVGSEVEQELWNIANSQL</sequence>
<accession>A0A852TJT3</accession>
<dbReference type="SUPFAM" id="SSF89260">
    <property type="entry name" value="Collagen-binding domain"/>
    <property type="match status" value="1"/>
</dbReference>
<evidence type="ECO:0000313" key="3">
    <source>
        <dbReference type="Proteomes" id="UP000548423"/>
    </source>
</evidence>
<gene>
    <name evidence="2" type="ORF">F4694_005387</name>
</gene>
<dbReference type="Gene3D" id="3.40.50.12090">
    <property type="match status" value="2"/>
</dbReference>
<dbReference type="PANTHER" id="PTHR30032:SF8">
    <property type="entry name" value="GERMINATION-SPECIFIC N-ACETYLMURAMOYL-L-ALANINE AMIDASE"/>
    <property type="match status" value="1"/>
</dbReference>
<dbReference type="Proteomes" id="UP000548423">
    <property type="component" value="Unassembled WGS sequence"/>
</dbReference>
<protein>
    <submittedName>
        <fullName evidence="2">Cell wall-binding protein</fullName>
    </submittedName>
</protein>
<keyword evidence="1" id="KW-0732">Signal</keyword>
<dbReference type="AlphaFoldDB" id="A0A852TJT3"/>